<name>A0ABR2K6G7_9EUKA</name>
<comment type="caution">
    <text evidence="3">The sequence shown here is derived from an EMBL/GenBank/DDBJ whole genome shotgun (WGS) entry which is preliminary data.</text>
</comment>
<proteinExistence type="predicted"/>
<evidence type="ECO:0000313" key="3">
    <source>
        <dbReference type="EMBL" id="KAK8886725.1"/>
    </source>
</evidence>
<feature type="region of interest" description="Disordered" evidence="1">
    <location>
        <begin position="238"/>
        <end position="277"/>
    </location>
</feature>
<keyword evidence="4" id="KW-1185">Reference proteome</keyword>
<dbReference type="InterPro" id="IPR018845">
    <property type="entry name" value="Initiator-bd"/>
</dbReference>
<sequence length="353" mass="39791">MNFAGVLPSNSNDYNINARPMYFDRLSEEDQAIYQNMQQLFSTKHYPFSEILKMIHDFCTSTTSESNCECQKINMSHQETTNSPEPPEIHNNINPYCYSCGYGYSNYNNEFNSFANAAERASTVKMLVCGVCWLHPGFSIAINFKQLRVLVGQTAPESLRSNKNCNFSENFSKSSIGAALQRLGYLKVPSSSTPIFLQSQQPQQSSLNDYTTELIIKLQISHPGPTFIREWSFFQMSPSTPEPQRPIFNLTNDSNSTSSMSSSSSSTTSPEAVQQATSELSSISTRLSFPSLSLFSSEPINSRYFMSPQPQEVAPVDLEEAKASTKKFECLRDDFFFNDPFCLPPAFMLEDMY</sequence>
<evidence type="ECO:0000259" key="2">
    <source>
        <dbReference type="Pfam" id="PF10416"/>
    </source>
</evidence>
<dbReference type="EMBL" id="JAPFFF010000007">
    <property type="protein sequence ID" value="KAK8886725.1"/>
    <property type="molecule type" value="Genomic_DNA"/>
</dbReference>
<accession>A0ABR2K6G7</accession>
<reference evidence="3 4" key="1">
    <citation type="submission" date="2024-04" db="EMBL/GenBank/DDBJ databases">
        <title>Tritrichomonas musculus Genome.</title>
        <authorList>
            <person name="Alves-Ferreira E."/>
            <person name="Grigg M."/>
            <person name="Lorenzi H."/>
            <person name="Galac M."/>
        </authorList>
    </citation>
    <scope>NUCLEOTIDE SEQUENCE [LARGE SCALE GENOMIC DNA]</scope>
    <source>
        <strain evidence="3 4">EAF2021</strain>
    </source>
</reference>
<gene>
    <name evidence="3" type="ORF">M9Y10_042193</name>
</gene>
<evidence type="ECO:0000256" key="1">
    <source>
        <dbReference type="SAM" id="MobiDB-lite"/>
    </source>
</evidence>
<protein>
    <recommendedName>
        <fullName evidence="2">Initiator binding domain-containing protein</fullName>
    </recommendedName>
</protein>
<dbReference type="Pfam" id="PF10416">
    <property type="entry name" value="IBD"/>
    <property type="match status" value="1"/>
</dbReference>
<organism evidence="3 4">
    <name type="scientific">Tritrichomonas musculus</name>
    <dbReference type="NCBI Taxonomy" id="1915356"/>
    <lineage>
        <taxon>Eukaryota</taxon>
        <taxon>Metamonada</taxon>
        <taxon>Parabasalia</taxon>
        <taxon>Tritrichomonadida</taxon>
        <taxon>Tritrichomonadidae</taxon>
        <taxon>Tritrichomonas</taxon>
    </lineage>
</organism>
<evidence type="ECO:0000313" key="4">
    <source>
        <dbReference type="Proteomes" id="UP001470230"/>
    </source>
</evidence>
<feature type="domain" description="Initiator binding" evidence="2">
    <location>
        <begin position="119"/>
        <end position="191"/>
    </location>
</feature>
<dbReference type="Proteomes" id="UP001470230">
    <property type="component" value="Unassembled WGS sequence"/>
</dbReference>
<feature type="compositionally biased region" description="Low complexity" evidence="1">
    <location>
        <begin position="254"/>
        <end position="269"/>
    </location>
</feature>